<protein>
    <submittedName>
        <fullName evidence="1">Uncharacterized protein</fullName>
    </submittedName>
</protein>
<evidence type="ECO:0000313" key="2">
    <source>
        <dbReference type="Proteomes" id="UP001389717"/>
    </source>
</evidence>
<gene>
    <name evidence="1" type="ORF">AAEO50_19360</name>
</gene>
<evidence type="ECO:0000313" key="1">
    <source>
        <dbReference type="EMBL" id="MEL3974453.1"/>
    </source>
</evidence>
<proteinExistence type="predicted"/>
<accession>A0ABU9KFU1</accession>
<sequence>MTELCLMLNLYPADVTIISGKEKETPLSKVPLLIIFHFFAYSYER</sequence>
<organism evidence="1 2">
    <name type="scientific">Rossellomorea oryzaecorticis</name>
    <dbReference type="NCBI Taxonomy" id="1396505"/>
    <lineage>
        <taxon>Bacteria</taxon>
        <taxon>Bacillati</taxon>
        <taxon>Bacillota</taxon>
        <taxon>Bacilli</taxon>
        <taxon>Bacillales</taxon>
        <taxon>Bacillaceae</taxon>
        <taxon>Rossellomorea</taxon>
    </lineage>
</organism>
<dbReference type="RefSeq" id="WP_341985993.1">
    <property type="nucleotide sequence ID" value="NZ_JBBYAF010000054.1"/>
</dbReference>
<dbReference type="Proteomes" id="UP001389717">
    <property type="component" value="Unassembled WGS sequence"/>
</dbReference>
<reference evidence="1 2" key="1">
    <citation type="submission" date="2024-04" db="EMBL/GenBank/DDBJ databases">
        <title>Bacillus oryzaecorticis sp. nov., a moderately halophilic bacterium isolated from rice husks.</title>
        <authorList>
            <person name="Zhu H.-S."/>
        </authorList>
    </citation>
    <scope>NUCLEOTIDE SEQUENCE [LARGE SCALE GENOMIC DNA]</scope>
    <source>
        <strain evidence="1 2">ZC255</strain>
    </source>
</reference>
<name>A0ABU9KFU1_9BACI</name>
<keyword evidence="2" id="KW-1185">Reference proteome</keyword>
<dbReference type="EMBL" id="JBBYAF010000054">
    <property type="protein sequence ID" value="MEL3974453.1"/>
    <property type="molecule type" value="Genomic_DNA"/>
</dbReference>
<comment type="caution">
    <text evidence="1">The sequence shown here is derived from an EMBL/GenBank/DDBJ whole genome shotgun (WGS) entry which is preliminary data.</text>
</comment>